<dbReference type="AlphaFoldDB" id="A0A4R8I9L7"/>
<dbReference type="EMBL" id="SOEO01000001">
    <property type="protein sequence ID" value="TDX86200.1"/>
    <property type="molecule type" value="Genomic_DNA"/>
</dbReference>
<protein>
    <submittedName>
        <fullName evidence="1">Uncharacterized protein</fullName>
    </submittedName>
</protein>
<dbReference type="RefSeq" id="WP_133942836.1">
    <property type="nucleotide sequence ID" value="NZ_SOEO01000001.1"/>
</dbReference>
<dbReference type="OrthoDB" id="1268136at2"/>
<name>A0A4R8I9L7_9FLAO</name>
<gene>
    <name evidence="1" type="ORF">B0I22_0310</name>
</gene>
<dbReference type="Proteomes" id="UP000295313">
    <property type="component" value="Unassembled WGS sequence"/>
</dbReference>
<reference evidence="1 2" key="1">
    <citation type="submission" date="2019-03" db="EMBL/GenBank/DDBJ databases">
        <title>Genomic Encyclopedia of Type Strains, Phase III (KMG-III): the genomes of soil and plant-associated and newly described type strains.</title>
        <authorList>
            <person name="Whitman W."/>
        </authorList>
    </citation>
    <scope>NUCLEOTIDE SEQUENCE [LARGE SCALE GENOMIC DNA]</scope>
    <source>
        <strain evidence="1 2">CGMCC 1.12802</strain>
    </source>
</reference>
<evidence type="ECO:0000313" key="2">
    <source>
        <dbReference type="Proteomes" id="UP000295313"/>
    </source>
</evidence>
<comment type="caution">
    <text evidence="1">The sequence shown here is derived from an EMBL/GenBank/DDBJ whole genome shotgun (WGS) entry which is preliminary data.</text>
</comment>
<proteinExistence type="predicted"/>
<accession>A0A4R8I9L7</accession>
<evidence type="ECO:0000313" key="1">
    <source>
        <dbReference type="EMBL" id="TDX86200.1"/>
    </source>
</evidence>
<organism evidence="1 2">
    <name type="scientific">Epilithonimonas xixisoli</name>
    <dbReference type="NCBI Taxonomy" id="1476462"/>
    <lineage>
        <taxon>Bacteria</taxon>
        <taxon>Pseudomonadati</taxon>
        <taxon>Bacteroidota</taxon>
        <taxon>Flavobacteriia</taxon>
        <taxon>Flavobacteriales</taxon>
        <taxon>Weeksellaceae</taxon>
        <taxon>Chryseobacterium group</taxon>
        <taxon>Epilithonimonas</taxon>
    </lineage>
</organism>
<sequence>MQNFTINAQDYIIDDIISHLENGTIGQAIARSWNYERKNNTLYFTLKEGAEVRLADLFWFGFLSNG</sequence>
<keyword evidence="2" id="KW-1185">Reference proteome</keyword>